<evidence type="ECO:0000256" key="1">
    <source>
        <dbReference type="ARBA" id="ARBA00023015"/>
    </source>
</evidence>
<dbReference type="EMBL" id="JBHSBV010000005">
    <property type="protein sequence ID" value="MFC4202480.1"/>
    <property type="molecule type" value="Genomic_DNA"/>
</dbReference>
<dbReference type="PROSITE" id="PS50931">
    <property type="entry name" value="HTH_LYSR"/>
    <property type="match status" value="1"/>
</dbReference>
<keyword evidence="1" id="KW-0805">Transcription regulation</keyword>
<organism evidence="5 6">
    <name type="scientific">Candidimonas humi</name>
    <dbReference type="NCBI Taxonomy" id="683355"/>
    <lineage>
        <taxon>Bacteria</taxon>
        <taxon>Pseudomonadati</taxon>
        <taxon>Pseudomonadota</taxon>
        <taxon>Betaproteobacteria</taxon>
        <taxon>Burkholderiales</taxon>
        <taxon>Alcaligenaceae</taxon>
        <taxon>Candidimonas</taxon>
    </lineage>
</organism>
<keyword evidence="6" id="KW-1185">Reference proteome</keyword>
<evidence type="ECO:0000313" key="6">
    <source>
        <dbReference type="Proteomes" id="UP001595848"/>
    </source>
</evidence>
<name>A0ABV8P2S7_9BURK</name>
<dbReference type="PANTHER" id="PTHR30419">
    <property type="entry name" value="HTH-TYPE TRANSCRIPTIONAL REGULATOR YBHD"/>
    <property type="match status" value="1"/>
</dbReference>
<dbReference type="PANTHER" id="PTHR30419:SF2">
    <property type="entry name" value="LYSR FAMILY TRANSCRIPTIONAL REGULATOR"/>
    <property type="match status" value="1"/>
</dbReference>
<reference evidence="6" key="1">
    <citation type="journal article" date="2019" name="Int. J. Syst. Evol. Microbiol.">
        <title>The Global Catalogue of Microorganisms (GCM) 10K type strain sequencing project: providing services to taxonomists for standard genome sequencing and annotation.</title>
        <authorList>
            <consortium name="The Broad Institute Genomics Platform"/>
            <consortium name="The Broad Institute Genome Sequencing Center for Infectious Disease"/>
            <person name="Wu L."/>
            <person name="Ma J."/>
        </authorList>
    </citation>
    <scope>NUCLEOTIDE SEQUENCE [LARGE SCALE GENOMIC DNA]</scope>
    <source>
        <strain evidence="6">LMG 24813</strain>
    </source>
</reference>
<dbReference type="CDD" id="cd08421">
    <property type="entry name" value="PBP2_LTTR_like_1"/>
    <property type="match status" value="1"/>
</dbReference>
<dbReference type="RefSeq" id="WP_217965946.1">
    <property type="nucleotide sequence ID" value="NZ_JAHTBN010000009.1"/>
</dbReference>
<protein>
    <submittedName>
        <fullName evidence="5">LysR substrate-binding domain-containing protein</fullName>
    </submittedName>
</protein>
<sequence>MPMRFDLTDMQLMVNVASAMSLTKGAEYSFLSLPAASNRVKNLESALGTALLYRSSQGVTLTPSGEAFVRHARIVLRQLEHLRGDLQEYAAGVKGVVRICANTTAMNEFVPAALERYLVDHPDVNIELRERLSYQVVKAVAEGAADIGITAQDSGASLEFLPYRSDRLILVTHAAHPLASAKTHAFADTLDYDHVCLFESSAIHSFLLKAAEDSGRLLRVRVEVGNFETSCRLIAAQVGIGVVPESAARRYEQVMPLKLIPLTDAWALRRLHICVQSVDRLPAFAQELVTQLLQDAAAESPAQGLP</sequence>
<dbReference type="InterPro" id="IPR005119">
    <property type="entry name" value="LysR_subst-bd"/>
</dbReference>
<keyword evidence="2" id="KW-0238">DNA-binding</keyword>
<dbReference type="InterPro" id="IPR000847">
    <property type="entry name" value="LysR_HTH_N"/>
</dbReference>
<evidence type="ECO:0000256" key="2">
    <source>
        <dbReference type="ARBA" id="ARBA00023125"/>
    </source>
</evidence>
<evidence type="ECO:0000313" key="5">
    <source>
        <dbReference type="EMBL" id="MFC4202480.1"/>
    </source>
</evidence>
<keyword evidence="3" id="KW-0804">Transcription</keyword>
<dbReference type="InterPro" id="IPR050950">
    <property type="entry name" value="HTH-type_LysR_regulators"/>
</dbReference>
<accession>A0ABV8P2S7</accession>
<dbReference type="Pfam" id="PF03466">
    <property type="entry name" value="LysR_substrate"/>
    <property type="match status" value="1"/>
</dbReference>
<evidence type="ECO:0000259" key="4">
    <source>
        <dbReference type="PROSITE" id="PS50931"/>
    </source>
</evidence>
<evidence type="ECO:0000256" key="3">
    <source>
        <dbReference type="ARBA" id="ARBA00023163"/>
    </source>
</evidence>
<feature type="domain" description="HTH lysR-type" evidence="4">
    <location>
        <begin position="5"/>
        <end position="62"/>
    </location>
</feature>
<dbReference type="Pfam" id="PF00126">
    <property type="entry name" value="HTH_1"/>
    <property type="match status" value="1"/>
</dbReference>
<comment type="caution">
    <text evidence="5">The sequence shown here is derived from an EMBL/GenBank/DDBJ whole genome shotgun (WGS) entry which is preliminary data.</text>
</comment>
<gene>
    <name evidence="5" type="ORF">ACFOY1_16105</name>
</gene>
<proteinExistence type="predicted"/>
<dbReference type="Proteomes" id="UP001595848">
    <property type="component" value="Unassembled WGS sequence"/>
</dbReference>